<dbReference type="Proteomes" id="UP000291101">
    <property type="component" value="Unassembled WGS sequence"/>
</dbReference>
<evidence type="ECO:0000256" key="1">
    <source>
        <dbReference type="SAM" id="MobiDB-lite"/>
    </source>
</evidence>
<comment type="caution">
    <text evidence="3">The sequence shown here is derived from an EMBL/GenBank/DDBJ whole genome shotgun (WGS) entry which is preliminary data.</text>
</comment>
<accession>A0A4Q2TBE0</accession>
<dbReference type="OrthoDB" id="9945622at2"/>
<organism evidence="3 4">
    <name type="scientific">Nocardioides zhouii</name>
    <dbReference type="NCBI Taxonomy" id="1168729"/>
    <lineage>
        <taxon>Bacteria</taxon>
        <taxon>Bacillati</taxon>
        <taxon>Actinomycetota</taxon>
        <taxon>Actinomycetes</taxon>
        <taxon>Propionibacteriales</taxon>
        <taxon>Nocardioidaceae</taxon>
        <taxon>Nocardioides</taxon>
    </lineage>
</organism>
<dbReference type="EMBL" id="SDWV01000001">
    <property type="protein sequence ID" value="RYC14580.1"/>
    <property type="molecule type" value="Genomic_DNA"/>
</dbReference>
<dbReference type="AlphaFoldDB" id="A0A4Q2TBE0"/>
<reference evidence="3 4" key="1">
    <citation type="submission" date="2019-01" db="EMBL/GenBank/DDBJ databases">
        <title>Novel species of Nocardioides.</title>
        <authorList>
            <person name="Liu Q."/>
            <person name="X Y.-H."/>
        </authorList>
    </citation>
    <scope>NUCLEOTIDE SEQUENCE [LARGE SCALE GENOMIC DNA]</scope>
    <source>
        <strain evidence="3 4">HLT2-9</strain>
    </source>
</reference>
<name>A0A4Q2TBE0_9ACTN</name>
<feature type="region of interest" description="Disordered" evidence="1">
    <location>
        <begin position="37"/>
        <end position="70"/>
    </location>
</feature>
<keyword evidence="2" id="KW-0732">Signal</keyword>
<dbReference type="RefSeq" id="WP_129423506.1">
    <property type="nucleotide sequence ID" value="NZ_SDWV01000001.1"/>
</dbReference>
<evidence type="ECO:0000313" key="4">
    <source>
        <dbReference type="Proteomes" id="UP000291101"/>
    </source>
</evidence>
<evidence type="ECO:0000313" key="3">
    <source>
        <dbReference type="EMBL" id="RYC14580.1"/>
    </source>
</evidence>
<sequence>MKIHLRSAIVGSATAIALLAVPGAALAAQGNGDTPPGMSVMMNAPGHEHFMSSPGHEHVMTSPGHQAMMD</sequence>
<feature type="chain" id="PRO_5020573238" evidence="2">
    <location>
        <begin position="28"/>
        <end position="70"/>
    </location>
</feature>
<feature type="signal peptide" evidence="2">
    <location>
        <begin position="1"/>
        <end position="27"/>
    </location>
</feature>
<gene>
    <name evidence="3" type="ORF">EUA94_00175</name>
</gene>
<evidence type="ECO:0000256" key="2">
    <source>
        <dbReference type="SAM" id="SignalP"/>
    </source>
</evidence>
<protein>
    <submittedName>
        <fullName evidence="3">Uncharacterized protein</fullName>
    </submittedName>
</protein>
<keyword evidence="4" id="KW-1185">Reference proteome</keyword>
<proteinExistence type="predicted"/>
<feature type="compositionally biased region" description="Basic and acidic residues" evidence="1">
    <location>
        <begin position="46"/>
        <end position="59"/>
    </location>
</feature>